<sequence>MNKRIKINDRFIGDGYPSYIIAEMSANHAGDIDRAIEIIHAAKEAGADCIKIQTYTADTMTIDCDKEYFKIKKGTWEGENLYKLYEKAYTPWEWQARLKEEAESIGLDFLSTPFDKTAVDFLEELNVKFYKIASFELVDIPLIRYIASKGKPIIMSTGMGTLEEIEDAVNAIRKEENNEICLLKCSSAYPAVPKDMNLKTIEYLKSNFGVIAGLSDHTLGSLGAVTAVALGAKIVEKHFCISREIENPDSSFSMEPHEFKKMVQDIRIVEKAIGKVDFEVSEREHVSRGFRRSIFVVKDMKKGDKFTEENMRIIRPGYGIKPKYYDDVVGKRANRDIERGTPLNWDMVI</sequence>
<keyword evidence="2" id="KW-0808">Transferase</keyword>
<dbReference type="InterPro" id="IPR013132">
    <property type="entry name" value="PseI/NeuA/B-like_N"/>
</dbReference>
<gene>
    <name evidence="2" type="primary">pseI</name>
    <name evidence="2" type="ORF">GOQ27_05095</name>
</gene>
<comment type="caution">
    <text evidence="2">The sequence shown here is derived from an EMBL/GenBank/DDBJ whole genome shotgun (WGS) entry which is preliminary data.</text>
</comment>
<dbReference type="GO" id="GO:0016051">
    <property type="term" value="P:carbohydrate biosynthetic process"/>
    <property type="evidence" value="ECO:0007669"/>
    <property type="project" value="InterPro"/>
</dbReference>
<dbReference type="InterPro" id="IPR051690">
    <property type="entry name" value="PseI-like"/>
</dbReference>
<name>A0A942UWS6_9FIRM</name>
<dbReference type="SMART" id="SM00858">
    <property type="entry name" value="SAF"/>
    <property type="match status" value="1"/>
</dbReference>
<dbReference type="Pfam" id="PF08666">
    <property type="entry name" value="SAF"/>
    <property type="match status" value="1"/>
</dbReference>
<dbReference type="AlphaFoldDB" id="A0A942UWS6"/>
<dbReference type="InterPro" id="IPR013974">
    <property type="entry name" value="SAF"/>
</dbReference>
<dbReference type="Gene3D" id="3.90.1210.10">
    <property type="entry name" value="Antifreeze-like/N-acetylneuraminic acid synthase C-terminal domain"/>
    <property type="match status" value="1"/>
</dbReference>
<keyword evidence="3" id="KW-1185">Reference proteome</keyword>
<dbReference type="EC" id="2.5.1.97" evidence="2"/>
<dbReference type="PANTHER" id="PTHR42966">
    <property type="entry name" value="N-ACETYLNEURAMINATE SYNTHASE"/>
    <property type="match status" value="1"/>
</dbReference>
<dbReference type="NCBIfam" id="TIGR03586">
    <property type="entry name" value="PseI"/>
    <property type="match status" value="1"/>
</dbReference>
<dbReference type="EMBL" id="WSFT01000022">
    <property type="protein sequence ID" value="MBS4537826.1"/>
    <property type="molecule type" value="Genomic_DNA"/>
</dbReference>
<evidence type="ECO:0000313" key="2">
    <source>
        <dbReference type="EMBL" id="MBS4537826.1"/>
    </source>
</evidence>
<reference evidence="2" key="1">
    <citation type="submission" date="2019-12" db="EMBL/GenBank/DDBJ databases">
        <title>Clostridiaceae gen. nov. sp. nov., isolated from sediment in Xinjiang, China.</title>
        <authorList>
            <person name="Zhang R."/>
        </authorList>
    </citation>
    <scope>NUCLEOTIDE SEQUENCE</scope>
    <source>
        <strain evidence="2">D2Q-11</strain>
    </source>
</reference>
<feature type="domain" description="AFP-like" evidence="1">
    <location>
        <begin position="293"/>
        <end position="349"/>
    </location>
</feature>
<proteinExistence type="predicted"/>
<dbReference type="CDD" id="cd11615">
    <property type="entry name" value="SAF_NeuB_like"/>
    <property type="match status" value="1"/>
</dbReference>
<dbReference type="PROSITE" id="PS50844">
    <property type="entry name" value="AFP_LIKE"/>
    <property type="match status" value="1"/>
</dbReference>
<dbReference type="InterPro" id="IPR057736">
    <property type="entry name" value="SAF_PseI/NeuA/NeuB"/>
</dbReference>
<organism evidence="2 3">
    <name type="scientific">Anaeromonas frigoriresistens</name>
    <dbReference type="NCBI Taxonomy" id="2683708"/>
    <lineage>
        <taxon>Bacteria</taxon>
        <taxon>Bacillati</taxon>
        <taxon>Bacillota</taxon>
        <taxon>Tissierellia</taxon>
        <taxon>Tissierellales</taxon>
        <taxon>Thermohalobacteraceae</taxon>
        <taxon>Anaeromonas</taxon>
    </lineage>
</organism>
<evidence type="ECO:0000313" key="3">
    <source>
        <dbReference type="Proteomes" id="UP000724672"/>
    </source>
</evidence>
<dbReference type="RefSeq" id="WP_203365757.1">
    <property type="nucleotide sequence ID" value="NZ_WSFT01000022.1"/>
</dbReference>
<dbReference type="Proteomes" id="UP000724672">
    <property type="component" value="Unassembled WGS sequence"/>
</dbReference>
<dbReference type="GO" id="GO:0047444">
    <property type="term" value="F:N-acylneuraminate-9-phosphate synthase activity"/>
    <property type="evidence" value="ECO:0007669"/>
    <property type="project" value="TreeGrafter"/>
</dbReference>
<protein>
    <submittedName>
        <fullName evidence="2">Pseudaminic acid synthase</fullName>
        <ecNumber evidence="2">2.5.1.97</ecNumber>
    </submittedName>
</protein>
<dbReference type="SUPFAM" id="SSF51569">
    <property type="entry name" value="Aldolase"/>
    <property type="match status" value="1"/>
</dbReference>
<dbReference type="InterPro" id="IPR036732">
    <property type="entry name" value="AFP_Neu5c_C_sf"/>
</dbReference>
<dbReference type="InterPro" id="IPR020030">
    <property type="entry name" value="Pseudaminic_synth_PseI"/>
</dbReference>
<dbReference type="PANTHER" id="PTHR42966:SF2">
    <property type="entry name" value="PSEUDAMINIC ACID SYNTHASE"/>
    <property type="match status" value="1"/>
</dbReference>
<dbReference type="InterPro" id="IPR006190">
    <property type="entry name" value="SAF_AFP_Neu5Ac"/>
</dbReference>
<dbReference type="InterPro" id="IPR013785">
    <property type="entry name" value="Aldolase_TIM"/>
</dbReference>
<dbReference type="SUPFAM" id="SSF51269">
    <property type="entry name" value="AFP III-like domain"/>
    <property type="match status" value="1"/>
</dbReference>
<accession>A0A942UWS6</accession>
<evidence type="ECO:0000259" key="1">
    <source>
        <dbReference type="PROSITE" id="PS50844"/>
    </source>
</evidence>
<dbReference type="Pfam" id="PF03102">
    <property type="entry name" value="NeuB"/>
    <property type="match status" value="1"/>
</dbReference>
<dbReference type="Gene3D" id="3.20.20.70">
    <property type="entry name" value="Aldolase class I"/>
    <property type="match status" value="1"/>
</dbReference>